<evidence type="ECO:0000256" key="1">
    <source>
        <dbReference type="SAM" id="MobiDB-lite"/>
    </source>
</evidence>
<name>A0A2C9LAK5_BIOGL</name>
<feature type="chain" id="PRO_5014285099" evidence="2">
    <location>
        <begin position="22"/>
        <end position="104"/>
    </location>
</feature>
<protein>
    <submittedName>
        <fullName evidence="3">Uncharacterized protein</fullName>
    </submittedName>
</protein>
<dbReference type="RefSeq" id="XP_013084920.2">
    <property type="nucleotide sequence ID" value="XM_013229466.2"/>
</dbReference>
<dbReference type="Proteomes" id="UP000076420">
    <property type="component" value="Unassembled WGS sequence"/>
</dbReference>
<evidence type="ECO:0000256" key="2">
    <source>
        <dbReference type="SAM" id="SignalP"/>
    </source>
</evidence>
<keyword evidence="2" id="KW-0732">Signal</keyword>
<reference evidence="3" key="1">
    <citation type="submission" date="2020-05" db="UniProtKB">
        <authorList>
            <consortium name="EnsemblMetazoa"/>
        </authorList>
    </citation>
    <scope>IDENTIFICATION</scope>
    <source>
        <strain evidence="3">BB02</strain>
    </source>
</reference>
<dbReference type="AlphaFoldDB" id="A0A2C9LAK5"/>
<feature type="signal peptide" evidence="2">
    <location>
        <begin position="1"/>
        <end position="21"/>
    </location>
</feature>
<dbReference type="VEuPathDB" id="VectorBase:BGLB028785"/>
<gene>
    <name evidence="3" type="primary">106069735</name>
</gene>
<dbReference type="EnsemblMetazoa" id="BGLB028785-RA">
    <property type="protein sequence ID" value="BGLB028785-PA"/>
    <property type="gene ID" value="BGLB028785"/>
</dbReference>
<sequence length="104" mass="11430">MTKSCVYFLFVCLALLHMSQAQNYHFSNGWYAGRKRSAPTYPSQSPIFDSETGSSSIDASCNISPESIFLINKILQEEVARIQKVCTSGPSSGLRALLESTDSN</sequence>
<organism evidence="3 4">
    <name type="scientific">Biomphalaria glabrata</name>
    <name type="common">Bloodfluke planorb</name>
    <name type="synonym">Freshwater snail</name>
    <dbReference type="NCBI Taxonomy" id="6526"/>
    <lineage>
        <taxon>Eukaryota</taxon>
        <taxon>Metazoa</taxon>
        <taxon>Spiralia</taxon>
        <taxon>Lophotrochozoa</taxon>
        <taxon>Mollusca</taxon>
        <taxon>Gastropoda</taxon>
        <taxon>Heterobranchia</taxon>
        <taxon>Euthyneura</taxon>
        <taxon>Panpulmonata</taxon>
        <taxon>Hygrophila</taxon>
        <taxon>Lymnaeoidea</taxon>
        <taxon>Planorbidae</taxon>
        <taxon>Biomphalaria</taxon>
    </lineage>
</organism>
<proteinExistence type="predicted"/>
<dbReference type="EnsemblMetazoa" id="BGLB028785-RB">
    <property type="protein sequence ID" value="BGLB028785-PB"/>
    <property type="gene ID" value="BGLB028785"/>
</dbReference>
<dbReference type="KEGG" id="bgt:106069735"/>
<dbReference type="OrthoDB" id="6151957at2759"/>
<dbReference type="VEuPathDB" id="VectorBase:BGLAX_039382"/>
<accession>A0A2C9LAK5</accession>
<feature type="compositionally biased region" description="Polar residues" evidence="1">
    <location>
        <begin position="40"/>
        <end position="55"/>
    </location>
</feature>
<evidence type="ECO:0000313" key="3">
    <source>
        <dbReference type="EnsemblMetazoa" id="BGLB028785-PA"/>
    </source>
</evidence>
<feature type="region of interest" description="Disordered" evidence="1">
    <location>
        <begin position="36"/>
        <end position="55"/>
    </location>
</feature>
<evidence type="ECO:0000313" key="4">
    <source>
        <dbReference type="Proteomes" id="UP000076420"/>
    </source>
</evidence>